<feature type="region of interest" description="Disordered" evidence="1">
    <location>
        <begin position="191"/>
        <end position="221"/>
    </location>
</feature>
<reference evidence="2 3" key="1">
    <citation type="submission" date="2023-11" db="EMBL/GenBank/DDBJ databases">
        <title>Halocaridina rubra genome assembly.</title>
        <authorList>
            <person name="Smith C."/>
        </authorList>
    </citation>
    <scope>NUCLEOTIDE SEQUENCE [LARGE SCALE GENOMIC DNA]</scope>
    <source>
        <strain evidence="2">EP-1</strain>
        <tissue evidence="2">Whole</tissue>
    </source>
</reference>
<gene>
    <name evidence="2" type="ORF">SK128_009549</name>
</gene>
<feature type="region of interest" description="Disordered" evidence="1">
    <location>
        <begin position="115"/>
        <end position="174"/>
    </location>
</feature>
<feature type="compositionally biased region" description="Polar residues" evidence="1">
    <location>
        <begin position="161"/>
        <end position="174"/>
    </location>
</feature>
<comment type="caution">
    <text evidence="2">The sequence shown here is derived from an EMBL/GenBank/DDBJ whole genome shotgun (WGS) entry which is preliminary data.</text>
</comment>
<proteinExistence type="predicted"/>
<evidence type="ECO:0000313" key="3">
    <source>
        <dbReference type="Proteomes" id="UP001381693"/>
    </source>
</evidence>
<dbReference type="Proteomes" id="UP001381693">
    <property type="component" value="Unassembled WGS sequence"/>
</dbReference>
<organism evidence="2 3">
    <name type="scientific">Halocaridina rubra</name>
    <name type="common">Hawaiian red shrimp</name>
    <dbReference type="NCBI Taxonomy" id="373956"/>
    <lineage>
        <taxon>Eukaryota</taxon>
        <taxon>Metazoa</taxon>
        <taxon>Ecdysozoa</taxon>
        <taxon>Arthropoda</taxon>
        <taxon>Crustacea</taxon>
        <taxon>Multicrustacea</taxon>
        <taxon>Malacostraca</taxon>
        <taxon>Eumalacostraca</taxon>
        <taxon>Eucarida</taxon>
        <taxon>Decapoda</taxon>
        <taxon>Pleocyemata</taxon>
        <taxon>Caridea</taxon>
        <taxon>Atyoidea</taxon>
        <taxon>Atyidae</taxon>
        <taxon>Halocaridina</taxon>
    </lineage>
</organism>
<dbReference type="AlphaFoldDB" id="A0AAN8X704"/>
<dbReference type="EMBL" id="JAXCGZ010013242">
    <property type="protein sequence ID" value="KAK7073189.1"/>
    <property type="molecule type" value="Genomic_DNA"/>
</dbReference>
<accession>A0AAN8X704</accession>
<keyword evidence="3" id="KW-1185">Reference proteome</keyword>
<sequence length="221" mass="24779">MCVFDYIQSPSPISEILDGRDITSQSRDFIVQAECHRLSLRKRSKQKGSVPRGNNNVITMETHLLFTSSTQNEPSGPPATGPRFVLGALRRPEFDLILNRAQRLSINSYLATTAEEDLQESKTAKSSNYQDGEDDEEEPSKDHTEGGNDISDSITLPKDVSGNTENTQWHNNSASAIYPLEKSVWFAAEDEPPMEEVPRFIPRPYWRNKPPASKPKSSLKS</sequence>
<evidence type="ECO:0000256" key="1">
    <source>
        <dbReference type="SAM" id="MobiDB-lite"/>
    </source>
</evidence>
<evidence type="ECO:0000313" key="2">
    <source>
        <dbReference type="EMBL" id="KAK7073189.1"/>
    </source>
</evidence>
<protein>
    <submittedName>
        <fullName evidence="2">Uncharacterized protein</fullName>
    </submittedName>
</protein>
<feature type="compositionally biased region" description="Low complexity" evidence="1">
    <location>
        <begin position="209"/>
        <end position="221"/>
    </location>
</feature>
<name>A0AAN8X704_HALRR</name>